<reference evidence="3 4" key="1">
    <citation type="submission" date="2021-03" db="EMBL/GenBank/DDBJ databases">
        <title>Genomic Encyclopedia of Type Strains, Phase IV (KMG-IV): sequencing the most valuable type-strain genomes for metagenomic binning, comparative biology and taxonomic classification.</title>
        <authorList>
            <person name="Goeker M."/>
        </authorList>
    </citation>
    <scope>NUCLEOTIDE SEQUENCE [LARGE SCALE GENOMIC DNA]</scope>
    <source>
        <strain evidence="3 4">DSM 27563</strain>
    </source>
</reference>
<organism evidence="3 4">
    <name type="scientific">Peptoniphilus stercorisuis</name>
    <dbReference type="NCBI Taxonomy" id="1436965"/>
    <lineage>
        <taxon>Bacteria</taxon>
        <taxon>Bacillati</taxon>
        <taxon>Bacillota</taxon>
        <taxon>Tissierellia</taxon>
        <taxon>Tissierellales</taxon>
        <taxon>Peptoniphilaceae</taxon>
        <taxon>Peptoniphilus</taxon>
    </lineage>
</organism>
<gene>
    <name evidence="3" type="ORF">J2Z71_000211</name>
</gene>
<dbReference type="InterPro" id="IPR039446">
    <property type="entry name" value="DauR-like"/>
</dbReference>
<dbReference type="EMBL" id="JAGGLJ010000002">
    <property type="protein sequence ID" value="MBP2024695.1"/>
    <property type="molecule type" value="Genomic_DNA"/>
</dbReference>
<comment type="caution">
    <text evidence="3">The sequence shown here is derived from an EMBL/GenBank/DDBJ whole genome shotgun (WGS) entry which is preliminary data.</text>
</comment>
<keyword evidence="4" id="KW-1185">Reference proteome</keyword>
<dbReference type="InterPro" id="IPR013559">
    <property type="entry name" value="YheO"/>
</dbReference>
<feature type="domain" description="Transcriptional regulator DauR-like HTH" evidence="2">
    <location>
        <begin position="167"/>
        <end position="214"/>
    </location>
</feature>
<feature type="domain" description="YheO-like" evidence="1">
    <location>
        <begin position="10"/>
        <end position="124"/>
    </location>
</feature>
<accession>A0ABS4KA90</accession>
<dbReference type="Proteomes" id="UP001519306">
    <property type="component" value="Unassembled WGS sequence"/>
</dbReference>
<dbReference type="InterPro" id="IPR039445">
    <property type="entry name" value="DauR-like_HTH"/>
</dbReference>
<evidence type="ECO:0000313" key="3">
    <source>
        <dbReference type="EMBL" id="MBP2024695.1"/>
    </source>
</evidence>
<dbReference type="Pfam" id="PF08348">
    <property type="entry name" value="PAS_6"/>
    <property type="match status" value="1"/>
</dbReference>
<dbReference type="PANTHER" id="PTHR35568">
    <property type="entry name" value="TRANSCRIPTIONAL REGULATOR DAUR"/>
    <property type="match status" value="1"/>
</dbReference>
<name>A0ABS4KA90_9FIRM</name>
<evidence type="ECO:0000259" key="1">
    <source>
        <dbReference type="Pfam" id="PF08348"/>
    </source>
</evidence>
<dbReference type="Pfam" id="PF13309">
    <property type="entry name" value="HTH_22"/>
    <property type="match status" value="1"/>
</dbReference>
<proteinExistence type="predicted"/>
<evidence type="ECO:0000259" key="2">
    <source>
        <dbReference type="Pfam" id="PF13309"/>
    </source>
</evidence>
<evidence type="ECO:0000313" key="4">
    <source>
        <dbReference type="Proteomes" id="UP001519306"/>
    </source>
</evidence>
<dbReference type="PANTHER" id="PTHR35568:SF1">
    <property type="entry name" value="TRANSCRIPTIONAL REGULATOR DAUR"/>
    <property type="match status" value="1"/>
</dbReference>
<sequence>MEREDRLKILKEYILVIKFLSKVAGKNCEILLIDIDNDLGEILYIINGNLSGKKKGDKLNKNQLEKIMKDEYNSNDYTTNHIVINENNQKVFRESTYYIKSEEGELIGLMSINRDLTKYLEFREFYDKELLYGFEKNEEQIDKFFNLSLDSILEDMIRNVFIYWDRSIPVNKIEEEGNPIRELYQKDVFKYKGAVNKVADLLDISTQTIYRYIKELEEE</sequence>
<protein>
    <submittedName>
        <fullName evidence="3">Transcriptional regulator YheO</fullName>
    </submittedName>
</protein>
<dbReference type="RefSeq" id="WP_210060004.1">
    <property type="nucleotide sequence ID" value="NZ_JAGGLJ010000002.1"/>
</dbReference>